<dbReference type="RefSeq" id="XP_024870400.1">
    <property type="nucleotide sequence ID" value="XM_025014632.1"/>
</dbReference>
<evidence type="ECO:0000313" key="2">
    <source>
        <dbReference type="Proteomes" id="UP000504618"/>
    </source>
</evidence>
<dbReference type="GeneID" id="112453727"/>
<gene>
    <name evidence="3" type="primary">LOC112453727</name>
</gene>
<name>A0A6J1PMP7_9HYME</name>
<accession>A0A6J1PMP7</accession>
<reference evidence="3" key="1">
    <citation type="submission" date="2025-08" db="UniProtKB">
        <authorList>
            <consortium name="RefSeq"/>
        </authorList>
    </citation>
    <scope>IDENTIFICATION</scope>
    <source>
        <tissue evidence="3">Whole body</tissue>
    </source>
</reference>
<protein>
    <submittedName>
        <fullName evidence="3">Uncharacterized protein LOC112453727</fullName>
    </submittedName>
</protein>
<proteinExistence type="predicted"/>
<keyword evidence="2" id="KW-1185">Reference proteome</keyword>
<organism evidence="2 3">
    <name type="scientific">Temnothorax curvispinosus</name>
    <dbReference type="NCBI Taxonomy" id="300111"/>
    <lineage>
        <taxon>Eukaryota</taxon>
        <taxon>Metazoa</taxon>
        <taxon>Ecdysozoa</taxon>
        <taxon>Arthropoda</taxon>
        <taxon>Hexapoda</taxon>
        <taxon>Insecta</taxon>
        <taxon>Pterygota</taxon>
        <taxon>Neoptera</taxon>
        <taxon>Endopterygota</taxon>
        <taxon>Hymenoptera</taxon>
        <taxon>Apocrita</taxon>
        <taxon>Aculeata</taxon>
        <taxon>Formicoidea</taxon>
        <taxon>Formicidae</taxon>
        <taxon>Myrmicinae</taxon>
        <taxon>Temnothorax</taxon>
    </lineage>
</organism>
<sequence>MAEARRSALATLRGTYLTYLAPRAATGIGARVRKRSECWTTVWSRIVARRRISSWRLTYTLDREILDSGSMSPDVVLCNGCPDGAMARKARRRTLSKRRPGGGIRPRRRSNFGSTVDIGWINSGTDSVATNLIVVL</sequence>
<evidence type="ECO:0000313" key="3">
    <source>
        <dbReference type="RefSeq" id="XP_024870400.1"/>
    </source>
</evidence>
<dbReference type="Proteomes" id="UP000504618">
    <property type="component" value="Unplaced"/>
</dbReference>
<dbReference type="AlphaFoldDB" id="A0A6J1PMP7"/>
<feature type="region of interest" description="Disordered" evidence="1">
    <location>
        <begin position="89"/>
        <end position="110"/>
    </location>
</feature>
<evidence type="ECO:0000256" key="1">
    <source>
        <dbReference type="SAM" id="MobiDB-lite"/>
    </source>
</evidence>